<name>A0AA39Q1I2_9AGAR</name>
<sequence>MEQIKAAAVDYAKQEVTEENWAQFSGPQVFASPEPPLFPMKEPEDSAKAKTVCQFPTASGVVFVPAPNDMPPQYQPSAGHNDATTPLGVDAMIERLQMAFKSQLEDFQKTNDLKIGDLQQSLEAVKEDNEDLMEQVQALKEEGENRDQAIEALKSEKVELRGRIAELERGYEIVHGWLCDKDTEYMDRIRLRHILDCDYPTLDAMDWSRAWRASLPKNADNTERLAKARSLLADCDDADTKNMPDDVLCHFIERPSGTRSEGDRTAHPDNVGESTYKGVIECQPDGQRPLLRQVVAYGLKFSSVDSNQSPL</sequence>
<evidence type="ECO:0000256" key="1">
    <source>
        <dbReference type="SAM" id="Coils"/>
    </source>
</evidence>
<feature type="region of interest" description="Disordered" evidence="2">
    <location>
        <begin position="24"/>
        <end position="45"/>
    </location>
</feature>
<feature type="coiled-coil region" evidence="1">
    <location>
        <begin position="115"/>
        <end position="170"/>
    </location>
</feature>
<evidence type="ECO:0000256" key="2">
    <source>
        <dbReference type="SAM" id="MobiDB-lite"/>
    </source>
</evidence>
<keyword evidence="1" id="KW-0175">Coiled coil</keyword>
<gene>
    <name evidence="3" type="ORF">EDD18DRAFT_1177369</name>
</gene>
<keyword evidence="4" id="KW-1185">Reference proteome</keyword>
<evidence type="ECO:0000313" key="3">
    <source>
        <dbReference type="EMBL" id="KAK0494064.1"/>
    </source>
</evidence>
<proteinExistence type="predicted"/>
<dbReference type="AlphaFoldDB" id="A0AA39Q1I2"/>
<organism evidence="3 4">
    <name type="scientific">Armillaria luteobubalina</name>
    <dbReference type="NCBI Taxonomy" id="153913"/>
    <lineage>
        <taxon>Eukaryota</taxon>
        <taxon>Fungi</taxon>
        <taxon>Dikarya</taxon>
        <taxon>Basidiomycota</taxon>
        <taxon>Agaricomycotina</taxon>
        <taxon>Agaricomycetes</taxon>
        <taxon>Agaricomycetidae</taxon>
        <taxon>Agaricales</taxon>
        <taxon>Marasmiineae</taxon>
        <taxon>Physalacriaceae</taxon>
        <taxon>Armillaria</taxon>
    </lineage>
</organism>
<dbReference type="Proteomes" id="UP001175228">
    <property type="component" value="Unassembled WGS sequence"/>
</dbReference>
<evidence type="ECO:0000313" key="4">
    <source>
        <dbReference type="Proteomes" id="UP001175228"/>
    </source>
</evidence>
<protein>
    <submittedName>
        <fullName evidence="3">Uncharacterized protein</fullName>
    </submittedName>
</protein>
<reference evidence="3" key="1">
    <citation type="submission" date="2023-06" db="EMBL/GenBank/DDBJ databases">
        <authorList>
            <consortium name="Lawrence Berkeley National Laboratory"/>
            <person name="Ahrendt S."/>
            <person name="Sahu N."/>
            <person name="Indic B."/>
            <person name="Wong-Bajracharya J."/>
            <person name="Merenyi Z."/>
            <person name="Ke H.-M."/>
            <person name="Monk M."/>
            <person name="Kocsube S."/>
            <person name="Drula E."/>
            <person name="Lipzen A."/>
            <person name="Balint B."/>
            <person name="Henrissat B."/>
            <person name="Andreopoulos B."/>
            <person name="Martin F.M."/>
            <person name="Harder C.B."/>
            <person name="Rigling D."/>
            <person name="Ford K.L."/>
            <person name="Foster G.D."/>
            <person name="Pangilinan J."/>
            <person name="Papanicolaou A."/>
            <person name="Barry K."/>
            <person name="LaButti K."/>
            <person name="Viragh M."/>
            <person name="Koriabine M."/>
            <person name="Yan M."/>
            <person name="Riley R."/>
            <person name="Champramary S."/>
            <person name="Plett K.L."/>
            <person name="Tsai I.J."/>
            <person name="Slot J."/>
            <person name="Sipos G."/>
            <person name="Plett J."/>
            <person name="Nagy L.G."/>
            <person name="Grigoriev I.V."/>
        </authorList>
    </citation>
    <scope>NUCLEOTIDE SEQUENCE</scope>
    <source>
        <strain evidence="3">HWK02</strain>
    </source>
</reference>
<accession>A0AA39Q1I2</accession>
<comment type="caution">
    <text evidence="3">The sequence shown here is derived from an EMBL/GenBank/DDBJ whole genome shotgun (WGS) entry which is preliminary data.</text>
</comment>
<dbReference type="EMBL" id="JAUEPU010000022">
    <property type="protein sequence ID" value="KAK0494064.1"/>
    <property type="molecule type" value="Genomic_DNA"/>
</dbReference>